<reference evidence="2" key="2">
    <citation type="journal article" date="2021" name="PeerJ">
        <title>Extensive microbial diversity within the chicken gut microbiome revealed by metagenomics and culture.</title>
        <authorList>
            <person name="Gilroy R."/>
            <person name="Ravi A."/>
            <person name="Getino M."/>
            <person name="Pursley I."/>
            <person name="Horton D.L."/>
            <person name="Alikhan N.F."/>
            <person name="Baker D."/>
            <person name="Gharbi K."/>
            <person name="Hall N."/>
            <person name="Watson M."/>
            <person name="Adriaenssens E.M."/>
            <person name="Foster-Nyarko E."/>
            <person name="Jarju S."/>
            <person name="Secka A."/>
            <person name="Antonio M."/>
            <person name="Oren A."/>
            <person name="Chaudhuri R.R."/>
            <person name="La Ragione R."/>
            <person name="Hildebrand F."/>
            <person name="Pallen M.J."/>
        </authorList>
    </citation>
    <scope>NUCLEOTIDE SEQUENCE</scope>
    <source>
        <strain evidence="2">ChiSjej5B23-6657</strain>
    </source>
</reference>
<feature type="transmembrane region" description="Helical" evidence="1">
    <location>
        <begin position="57"/>
        <end position="85"/>
    </location>
</feature>
<evidence type="ECO:0000313" key="2">
    <source>
        <dbReference type="EMBL" id="HIR70371.1"/>
    </source>
</evidence>
<dbReference type="Proteomes" id="UP000823912">
    <property type="component" value="Unassembled WGS sequence"/>
</dbReference>
<dbReference type="EMBL" id="DVHM01000058">
    <property type="protein sequence ID" value="HIR70371.1"/>
    <property type="molecule type" value="Genomic_DNA"/>
</dbReference>
<feature type="transmembrane region" description="Helical" evidence="1">
    <location>
        <begin position="25"/>
        <end position="51"/>
    </location>
</feature>
<feature type="transmembrane region" description="Helical" evidence="1">
    <location>
        <begin position="167"/>
        <end position="189"/>
    </location>
</feature>
<reference evidence="2" key="1">
    <citation type="submission" date="2020-10" db="EMBL/GenBank/DDBJ databases">
        <authorList>
            <person name="Gilroy R."/>
        </authorList>
    </citation>
    <scope>NUCLEOTIDE SEQUENCE</scope>
    <source>
        <strain evidence="2">ChiSjej5B23-6657</strain>
    </source>
</reference>
<organism evidence="2 3">
    <name type="scientific">Candidatus Pullilachnospira gallistercoris</name>
    <dbReference type="NCBI Taxonomy" id="2840911"/>
    <lineage>
        <taxon>Bacteria</taxon>
        <taxon>Bacillati</taxon>
        <taxon>Bacillota</taxon>
        <taxon>Clostridia</taxon>
        <taxon>Lachnospirales</taxon>
        <taxon>Lachnospiraceae</taxon>
        <taxon>Lachnospiraceae incertae sedis</taxon>
        <taxon>Candidatus Pullilachnospira</taxon>
    </lineage>
</organism>
<feature type="transmembrane region" description="Helical" evidence="1">
    <location>
        <begin position="97"/>
        <end position="117"/>
    </location>
</feature>
<name>A0A9D1E9C2_9FIRM</name>
<keyword evidence="1" id="KW-1133">Transmembrane helix</keyword>
<dbReference type="AlphaFoldDB" id="A0A9D1E9C2"/>
<feature type="transmembrane region" description="Helical" evidence="1">
    <location>
        <begin position="204"/>
        <end position="224"/>
    </location>
</feature>
<feature type="non-terminal residue" evidence="2">
    <location>
        <position position="236"/>
    </location>
</feature>
<accession>A0A9D1E9C2</accession>
<keyword evidence="1" id="KW-0472">Membrane</keyword>
<gene>
    <name evidence="2" type="ORF">IAA55_03725</name>
</gene>
<keyword evidence="1" id="KW-0812">Transmembrane</keyword>
<sequence>MANEKKAGLLNASARDGVQYRKASLFQMIIGMANNGTGVIFYLILGFATLIGPQGYGITTVLTGILLTALRMVDGVSDAVVAAIFEKLNPKRGKVRIMLLVGWAVAALASLTLYGWLCGIFEGVLGVIAFSVAYILFDIGNTINGCAGGAVGIVMTNDPTQRPMTNVLGTIYSYCVPLICTNLITFVILPRHNYLYDVPMLTETMAWFSGLSLIFTVLACIGIAKLDVRETFETLP</sequence>
<feature type="transmembrane region" description="Helical" evidence="1">
    <location>
        <begin position="123"/>
        <end position="155"/>
    </location>
</feature>
<protein>
    <submittedName>
        <fullName evidence="2">MFS transporter</fullName>
    </submittedName>
</protein>
<dbReference type="Pfam" id="PF13347">
    <property type="entry name" value="MFS_2"/>
    <property type="match status" value="1"/>
</dbReference>
<proteinExistence type="predicted"/>
<comment type="caution">
    <text evidence="2">The sequence shown here is derived from an EMBL/GenBank/DDBJ whole genome shotgun (WGS) entry which is preliminary data.</text>
</comment>
<evidence type="ECO:0000256" key="1">
    <source>
        <dbReference type="SAM" id="Phobius"/>
    </source>
</evidence>
<evidence type="ECO:0000313" key="3">
    <source>
        <dbReference type="Proteomes" id="UP000823912"/>
    </source>
</evidence>